<dbReference type="InterPro" id="IPR011060">
    <property type="entry name" value="RibuloseP-bd_barrel"/>
</dbReference>
<evidence type="ECO:0000256" key="4">
    <source>
        <dbReference type="ARBA" id="ARBA00022272"/>
    </source>
</evidence>
<evidence type="ECO:0000256" key="5">
    <source>
        <dbReference type="ARBA" id="ARBA00022605"/>
    </source>
</evidence>
<dbReference type="EMBL" id="AWFF01000026">
    <property type="protein sequence ID" value="KCZ55919.1"/>
    <property type="molecule type" value="Genomic_DNA"/>
</dbReference>
<dbReference type="UniPathway" id="UPA00035">
    <property type="reaction ID" value="UER00042"/>
</dbReference>
<dbReference type="Pfam" id="PF00697">
    <property type="entry name" value="PRAI"/>
    <property type="match status" value="1"/>
</dbReference>
<dbReference type="GO" id="GO:0004640">
    <property type="term" value="F:phosphoribosylanthranilate isomerase activity"/>
    <property type="evidence" value="ECO:0007669"/>
    <property type="project" value="UniProtKB-UniRule"/>
</dbReference>
<dbReference type="CDD" id="cd00405">
    <property type="entry name" value="PRAI"/>
    <property type="match status" value="1"/>
</dbReference>
<dbReference type="PANTHER" id="PTHR42894">
    <property type="entry name" value="N-(5'-PHOSPHORIBOSYL)ANTHRANILATE ISOMERASE"/>
    <property type="match status" value="1"/>
</dbReference>
<dbReference type="PANTHER" id="PTHR42894:SF1">
    <property type="entry name" value="N-(5'-PHOSPHORIBOSYL)ANTHRANILATE ISOMERASE"/>
    <property type="match status" value="1"/>
</dbReference>
<evidence type="ECO:0000256" key="3">
    <source>
        <dbReference type="ARBA" id="ARBA00012572"/>
    </source>
</evidence>
<dbReference type="AlphaFoldDB" id="A0A062UH54"/>
<dbReference type="PATRIC" id="fig|1280946.3.peg.786"/>
<evidence type="ECO:0000259" key="10">
    <source>
        <dbReference type="Pfam" id="PF00697"/>
    </source>
</evidence>
<proteinExistence type="inferred from homology"/>
<comment type="similarity">
    <text evidence="9">Belongs to the TrpF family.</text>
</comment>
<comment type="catalytic activity">
    <reaction evidence="1 9">
        <text>N-(5-phospho-beta-D-ribosyl)anthranilate = 1-(2-carboxyphenylamino)-1-deoxy-D-ribulose 5-phosphate</text>
        <dbReference type="Rhea" id="RHEA:21540"/>
        <dbReference type="ChEBI" id="CHEBI:18277"/>
        <dbReference type="ChEBI" id="CHEBI:58613"/>
        <dbReference type="EC" id="5.3.1.24"/>
    </reaction>
</comment>
<feature type="domain" description="N-(5'phosphoribosyl) anthranilate isomerase (PRAI)" evidence="10">
    <location>
        <begin position="4"/>
        <end position="204"/>
    </location>
</feature>
<dbReference type="OrthoDB" id="9796196at2"/>
<evidence type="ECO:0000313" key="11">
    <source>
        <dbReference type="EMBL" id="KCZ55919.1"/>
    </source>
</evidence>
<dbReference type="InterPro" id="IPR044643">
    <property type="entry name" value="TrpF_fam"/>
</dbReference>
<evidence type="ECO:0000256" key="6">
    <source>
        <dbReference type="ARBA" id="ARBA00022822"/>
    </source>
</evidence>
<evidence type="ECO:0000256" key="8">
    <source>
        <dbReference type="ARBA" id="ARBA00023235"/>
    </source>
</evidence>
<sequence length="208" mass="21911">MTQVKICGLTDPDLVRFAAQKGADWIGFVFVEASPRHVTEAAAATLLMQAGRAVPVALLVDPDDAQIQRIVALGIRTLQLHGSETPERVTAIKAATGVEVWKALGVAAPEDLERAALYTAADRLLIDAKPPHGADRTGGHGLAFDWTLLEGWSAPKPWLLAGGLTAENVAEAIRLTGAPAVDVSSGVERLKGLKDRALVQAFIEAAKA</sequence>
<dbReference type="GO" id="GO:0000162">
    <property type="term" value="P:L-tryptophan biosynthetic process"/>
    <property type="evidence" value="ECO:0007669"/>
    <property type="project" value="UniProtKB-UniRule"/>
</dbReference>
<keyword evidence="6 9" id="KW-0822">Tryptophan biosynthesis</keyword>
<evidence type="ECO:0000256" key="7">
    <source>
        <dbReference type="ARBA" id="ARBA00023141"/>
    </source>
</evidence>
<dbReference type="HAMAP" id="MF_00135">
    <property type="entry name" value="PRAI"/>
    <property type="match status" value="1"/>
</dbReference>
<dbReference type="NCBIfam" id="NF002295">
    <property type="entry name" value="PRK01222.1-1"/>
    <property type="match status" value="1"/>
</dbReference>
<protein>
    <recommendedName>
        <fullName evidence="4 9">N-(5'-phosphoribosyl)anthranilate isomerase</fullName>
        <shortName evidence="9">PRAI</shortName>
        <ecNumber evidence="3 9">5.3.1.24</ecNumber>
    </recommendedName>
</protein>
<dbReference type="EC" id="5.3.1.24" evidence="3 9"/>
<evidence type="ECO:0000313" key="12">
    <source>
        <dbReference type="Proteomes" id="UP000027037"/>
    </source>
</evidence>
<dbReference type="STRING" id="1280946.HY29_09955"/>
<comment type="caution">
    <text evidence="11">The sequence shown here is derived from an EMBL/GenBank/DDBJ whole genome shotgun (WGS) entry which is preliminary data.</text>
</comment>
<gene>
    <name evidence="9" type="primary">trpF</name>
    <name evidence="11" type="ORF">HY29_09955</name>
</gene>
<evidence type="ECO:0000256" key="2">
    <source>
        <dbReference type="ARBA" id="ARBA00004664"/>
    </source>
</evidence>
<evidence type="ECO:0000256" key="1">
    <source>
        <dbReference type="ARBA" id="ARBA00001164"/>
    </source>
</evidence>
<organism evidence="11 12">
    <name type="scientific">Hyphomonas beringensis</name>
    <dbReference type="NCBI Taxonomy" id="1280946"/>
    <lineage>
        <taxon>Bacteria</taxon>
        <taxon>Pseudomonadati</taxon>
        <taxon>Pseudomonadota</taxon>
        <taxon>Alphaproteobacteria</taxon>
        <taxon>Hyphomonadales</taxon>
        <taxon>Hyphomonadaceae</taxon>
        <taxon>Hyphomonas</taxon>
    </lineage>
</organism>
<keyword evidence="8 9" id="KW-0413">Isomerase</keyword>
<dbReference type="RefSeq" id="WP_034792676.1">
    <property type="nucleotide sequence ID" value="NZ_AWFF01000026.1"/>
</dbReference>
<keyword evidence="5 9" id="KW-0028">Amino-acid biosynthesis</keyword>
<accession>A0A062UH54</accession>
<keyword evidence="12" id="KW-1185">Reference proteome</keyword>
<dbReference type="InterPro" id="IPR001240">
    <property type="entry name" value="PRAI_dom"/>
</dbReference>
<name>A0A062UH54_9PROT</name>
<dbReference type="Proteomes" id="UP000027037">
    <property type="component" value="Unassembled WGS sequence"/>
</dbReference>
<dbReference type="InterPro" id="IPR013785">
    <property type="entry name" value="Aldolase_TIM"/>
</dbReference>
<keyword evidence="7 9" id="KW-0057">Aromatic amino acid biosynthesis</keyword>
<dbReference type="eggNOG" id="COG0135">
    <property type="taxonomic scope" value="Bacteria"/>
</dbReference>
<comment type="pathway">
    <text evidence="2 9">Amino-acid biosynthesis; L-tryptophan biosynthesis; L-tryptophan from chorismate: step 3/5.</text>
</comment>
<evidence type="ECO:0000256" key="9">
    <source>
        <dbReference type="HAMAP-Rule" id="MF_00135"/>
    </source>
</evidence>
<dbReference type="SUPFAM" id="SSF51366">
    <property type="entry name" value="Ribulose-phoshate binding barrel"/>
    <property type="match status" value="1"/>
</dbReference>
<reference evidence="11 12" key="1">
    <citation type="journal article" date="2014" name="Antonie Van Leeuwenhoek">
        <title>Hyphomonas beringensis sp. nov. and Hyphomonas chukchiensis sp. nov., isolated from surface seawater of the Bering Sea and Chukchi Sea.</title>
        <authorList>
            <person name="Li C."/>
            <person name="Lai Q."/>
            <person name="Li G."/>
            <person name="Dong C."/>
            <person name="Wang J."/>
            <person name="Liao Y."/>
            <person name="Shao Z."/>
        </authorList>
    </citation>
    <scope>NUCLEOTIDE SEQUENCE [LARGE SCALE GENOMIC DNA]</scope>
    <source>
        <strain evidence="11 12">25B14_1</strain>
    </source>
</reference>
<dbReference type="Gene3D" id="3.20.20.70">
    <property type="entry name" value="Aldolase class I"/>
    <property type="match status" value="1"/>
</dbReference>